<feature type="region of interest" description="Disordered" evidence="1">
    <location>
        <begin position="115"/>
        <end position="190"/>
    </location>
</feature>
<feature type="compositionally biased region" description="Low complexity" evidence="1">
    <location>
        <begin position="154"/>
        <end position="176"/>
    </location>
</feature>
<evidence type="ECO:0000256" key="1">
    <source>
        <dbReference type="SAM" id="MobiDB-lite"/>
    </source>
</evidence>
<protein>
    <submittedName>
        <fullName evidence="4">Uncharacterized protein</fullName>
    </submittedName>
</protein>
<evidence type="ECO:0000256" key="2">
    <source>
        <dbReference type="SAM" id="Phobius"/>
    </source>
</evidence>
<name>A0A8H9HTM2_9ACTN</name>
<accession>A0A8H9HTM2</accession>
<keyword evidence="2" id="KW-0472">Membrane</keyword>
<keyword evidence="2" id="KW-0812">Transmembrane</keyword>
<keyword evidence="5" id="KW-1185">Reference proteome</keyword>
<evidence type="ECO:0000313" key="6">
    <source>
        <dbReference type="Proteomes" id="UP000660975"/>
    </source>
</evidence>
<evidence type="ECO:0000313" key="3">
    <source>
        <dbReference type="EMBL" id="GFH75508.1"/>
    </source>
</evidence>
<dbReference type="Proteomes" id="UP000660975">
    <property type="component" value="Unassembled WGS sequence"/>
</dbReference>
<keyword evidence="2" id="KW-1133">Transmembrane helix</keyword>
<reference evidence="3 5" key="2">
    <citation type="submission" date="2020-02" db="EMBL/GenBank/DDBJ databases">
        <title>Whole genome shotgun sequence of Streptomyces gougerotii NBRC 13043.</title>
        <authorList>
            <person name="Ichikawa N."/>
            <person name="Komaki H."/>
            <person name="Tamura T."/>
        </authorList>
    </citation>
    <scope>NUCLEOTIDE SEQUENCE [LARGE SCALE GENOMIC DNA]</scope>
    <source>
        <strain evidence="3 5">NBRC 13043</strain>
    </source>
</reference>
<comment type="caution">
    <text evidence="4">The sequence shown here is derived from an EMBL/GenBank/DDBJ whole genome shotgun (WGS) entry which is preliminary data.</text>
</comment>
<organism evidence="4 6">
    <name type="scientific">Streptomyces gougerotii</name>
    <dbReference type="NCBI Taxonomy" id="53448"/>
    <lineage>
        <taxon>Bacteria</taxon>
        <taxon>Bacillati</taxon>
        <taxon>Actinomycetota</taxon>
        <taxon>Actinomycetes</taxon>
        <taxon>Kitasatosporales</taxon>
        <taxon>Streptomycetaceae</taxon>
        <taxon>Streptomyces</taxon>
        <taxon>Streptomyces diastaticus group</taxon>
    </lineage>
</organism>
<dbReference type="EMBL" id="BMSC01000020">
    <property type="protein sequence ID" value="GGU88961.1"/>
    <property type="molecule type" value="Genomic_DNA"/>
</dbReference>
<reference evidence="4" key="1">
    <citation type="journal article" date="2014" name="Int. J. Syst. Evol. Microbiol.">
        <title>Complete genome sequence of Corynebacterium casei LMG S-19264T (=DSM 44701T), isolated from a smear-ripened cheese.</title>
        <authorList>
            <consortium name="US DOE Joint Genome Institute (JGI-PGF)"/>
            <person name="Walter F."/>
            <person name="Albersmeier A."/>
            <person name="Kalinowski J."/>
            <person name="Ruckert C."/>
        </authorList>
    </citation>
    <scope>NUCLEOTIDE SEQUENCE</scope>
    <source>
        <strain evidence="4">JCM 4136</strain>
    </source>
</reference>
<evidence type="ECO:0000313" key="5">
    <source>
        <dbReference type="Proteomes" id="UP000480804"/>
    </source>
</evidence>
<reference evidence="4" key="3">
    <citation type="submission" date="2020-09" db="EMBL/GenBank/DDBJ databases">
        <authorList>
            <person name="Sun Q."/>
            <person name="Ohkuma M."/>
        </authorList>
    </citation>
    <scope>NUCLEOTIDE SEQUENCE</scope>
    <source>
        <strain evidence="4">JCM 4136</strain>
    </source>
</reference>
<feature type="transmembrane region" description="Helical" evidence="2">
    <location>
        <begin position="12"/>
        <end position="34"/>
    </location>
</feature>
<proteinExistence type="predicted"/>
<dbReference type="AlphaFoldDB" id="A0A8H9HTM2"/>
<dbReference type="EMBL" id="BLLO01000006">
    <property type="protein sequence ID" value="GFH75508.1"/>
    <property type="molecule type" value="Genomic_DNA"/>
</dbReference>
<evidence type="ECO:0000313" key="4">
    <source>
        <dbReference type="EMBL" id="GGU88961.1"/>
    </source>
</evidence>
<sequence>MDPIRLRHASVRGAMAAVELLLTMGAVACAASLVSERGRRVGWGALMVRERVPVGRALERGAPTVARRPNPGPAERVRDWTCCPLPMPCGSRRASTWPVPGGVGAGRNVAAEAYERRERERRKAAPVREGSSGRWSRRPGRVGPYEGGAGAGCEGSASERAGGVERPGPGAATGVVPPVPRCSGARRVSR</sequence>
<gene>
    <name evidence="4" type="ORF">GCM10010227_49880</name>
    <name evidence="3" type="ORF">Sgou_01780</name>
</gene>
<dbReference type="Proteomes" id="UP000480804">
    <property type="component" value="Unassembled WGS sequence"/>
</dbReference>